<protein>
    <submittedName>
        <fullName evidence="1">Uncharacterized protein</fullName>
    </submittedName>
</protein>
<reference evidence="1 2" key="1">
    <citation type="journal article" date="2020" name="FEMS Microbiol. Ecol.">
        <title>Temporal dynamics of bacterial communities during seed development and maturation.</title>
        <authorList>
            <person name="Chesneau G."/>
            <person name="Torres-Cortes G."/>
            <person name="Briand M."/>
            <person name="Darrasse A."/>
            <person name="Preveaux A."/>
            <person name="Marais C."/>
            <person name="Jacques M.A."/>
            <person name="Shade A."/>
            <person name="Barret M."/>
        </authorList>
    </citation>
    <scope>NUCLEOTIDE SEQUENCE [LARGE SCALE GENOMIC DNA]</scope>
    <source>
        <strain evidence="1 2">CFBP13709</strain>
    </source>
</reference>
<sequence length="54" mass="5514">MGFVDRGQTLLALVNIGDGGGLPSGQLAGLMGRIAPDYGFIVIVISSPTETSNH</sequence>
<accession>A0ACC5PV86</accession>
<evidence type="ECO:0000313" key="1">
    <source>
        <dbReference type="EMBL" id="MBD8129003.1"/>
    </source>
</evidence>
<name>A0ACC5PV86_ENTAG</name>
<dbReference type="EMBL" id="JACYNR010000029">
    <property type="protein sequence ID" value="MBD8129003.1"/>
    <property type="molecule type" value="Genomic_DNA"/>
</dbReference>
<gene>
    <name evidence="1" type="ORF">IFT41_23175</name>
</gene>
<comment type="caution">
    <text evidence="1">The sequence shown here is derived from an EMBL/GenBank/DDBJ whole genome shotgun (WGS) entry which is preliminary data.</text>
</comment>
<proteinExistence type="predicted"/>
<organism evidence="1 2">
    <name type="scientific">Enterobacter agglomerans</name>
    <name type="common">Erwinia herbicola</name>
    <name type="synonym">Pantoea agglomerans</name>
    <dbReference type="NCBI Taxonomy" id="549"/>
    <lineage>
        <taxon>Bacteria</taxon>
        <taxon>Pseudomonadati</taxon>
        <taxon>Pseudomonadota</taxon>
        <taxon>Gammaproteobacteria</taxon>
        <taxon>Enterobacterales</taxon>
        <taxon>Erwiniaceae</taxon>
        <taxon>Pantoea</taxon>
        <taxon>Pantoea agglomerans group</taxon>
    </lineage>
</organism>
<dbReference type="Proteomes" id="UP000610459">
    <property type="component" value="Unassembled WGS sequence"/>
</dbReference>
<keyword evidence="2" id="KW-1185">Reference proteome</keyword>
<evidence type="ECO:0000313" key="2">
    <source>
        <dbReference type="Proteomes" id="UP000610459"/>
    </source>
</evidence>